<protein>
    <recommendedName>
        <fullName evidence="7">Palmitoyltransferase</fullName>
        <ecNumber evidence="7">2.3.1.225</ecNumber>
    </recommendedName>
</protein>
<feature type="transmembrane region" description="Helical" evidence="7">
    <location>
        <begin position="12"/>
        <end position="29"/>
    </location>
</feature>
<comment type="catalytic activity">
    <reaction evidence="7">
        <text>L-cysteinyl-[protein] + hexadecanoyl-CoA = S-hexadecanoyl-L-cysteinyl-[protein] + CoA</text>
        <dbReference type="Rhea" id="RHEA:36683"/>
        <dbReference type="Rhea" id="RHEA-COMP:10131"/>
        <dbReference type="Rhea" id="RHEA-COMP:11032"/>
        <dbReference type="ChEBI" id="CHEBI:29950"/>
        <dbReference type="ChEBI" id="CHEBI:57287"/>
        <dbReference type="ChEBI" id="CHEBI:57379"/>
        <dbReference type="ChEBI" id="CHEBI:74151"/>
        <dbReference type="EC" id="2.3.1.225"/>
    </reaction>
</comment>
<evidence type="ECO:0000259" key="8">
    <source>
        <dbReference type="Pfam" id="PF01529"/>
    </source>
</evidence>
<keyword evidence="5 7" id="KW-0472">Membrane</keyword>
<feature type="transmembrane region" description="Helical" evidence="7">
    <location>
        <begin position="129"/>
        <end position="153"/>
    </location>
</feature>
<dbReference type="EMBL" id="KB296976">
    <property type="protein sequence ID" value="ELU11089.1"/>
    <property type="molecule type" value="Genomic_DNA"/>
</dbReference>
<keyword evidence="4 7" id="KW-1133">Transmembrane helix</keyword>
<keyword evidence="3 7" id="KW-0812">Transmembrane</keyword>
<proteinExistence type="inferred from homology"/>
<dbReference type="GO" id="GO:0019706">
    <property type="term" value="F:protein-cysteine S-palmitoyltransferase activity"/>
    <property type="evidence" value="ECO:0007669"/>
    <property type="project" value="UniProtKB-EC"/>
</dbReference>
<dbReference type="PANTHER" id="PTHR12246">
    <property type="entry name" value="PALMITOYLTRANSFERASE ZDHHC16"/>
    <property type="match status" value="1"/>
</dbReference>
<dbReference type="HOGENOM" id="CLU_027721_5_1_1"/>
<reference evidence="9 11" key="2">
    <citation type="journal article" date="2013" name="Nature">
        <title>Insights into bilaterian evolution from three spiralian genomes.</title>
        <authorList>
            <person name="Simakov O."/>
            <person name="Marletaz F."/>
            <person name="Cho S.J."/>
            <person name="Edsinger-Gonzales E."/>
            <person name="Havlak P."/>
            <person name="Hellsten U."/>
            <person name="Kuo D.H."/>
            <person name="Larsson T."/>
            <person name="Lv J."/>
            <person name="Arendt D."/>
            <person name="Savage R."/>
            <person name="Osoegawa K."/>
            <person name="de Jong P."/>
            <person name="Grimwood J."/>
            <person name="Chapman J.A."/>
            <person name="Shapiro H."/>
            <person name="Aerts A."/>
            <person name="Otillar R.P."/>
            <person name="Terry A.Y."/>
            <person name="Boore J.L."/>
            <person name="Grigoriev I.V."/>
            <person name="Lindberg D.R."/>
            <person name="Seaver E.C."/>
            <person name="Weisblat D.A."/>
            <person name="Putnam N.H."/>
            <person name="Rokhsar D.S."/>
        </authorList>
    </citation>
    <scope>NUCLEOTIDE SEQUENCE</scope>
    <source>
        <strain evidence="9 11">I ESC-2004</strain>
    </source>
</reference>
<accession>R7UXN2</accession>
<comment type="domain">
    <text evidence="7">The DHHC domain is required for palmitoyltransferase activity.</text>
</comment>
<organism evidence="9">
    <name type="scientific">Capitella teleta</name>
    <name type="common">Polychaete worm</name>
    <dbReference type="NCBI Taxonomy" id="283909"/>
    <lineage>
        <taxon>Eukaryota</taxon>
        <taxon>Metazoa</taxon>
        <taxon>Spiralia</taxon>
        <taxon>Lophotrochozoa</taxon>
        <taxon>Annelida</taxon>
        <taxon>Polychaeta</taxon>
        <taxon>Sedentaria</taxon>
        <taxon>Scolecida</taxon>
        <taxon>Capitellidae</taxon>
        <taxon>Capitella</taxon>
    </lineage>
</organism>
<comment type="similarity">
    <text evidence="7">Belongs to the DHHC palmitoyltransferase family.</text>
</comment>
<dbReference type="PROSITE" id="PS50216">
    <property type="entry name" value="DHHC"/>
    <property type="match status" value="1"/>
</dbReference>
<dbReference type="OMA" id="FFWGMTI"/>
<dbReference type="EnsemblMetazoa" id="CapteT153249">
    <property type="protein sequence ID" value="CapteP153249"/>
    <property type="gene ID" value="CapteG153249"/>
</dbReference>
<dbReference type="InterPro" id="IPR001594">
    <property type="entry name" value="Palmitoyltrfase_DHHC"/>
</dbReference>
<evidence type="ECO:0000256" key="4">
    <source>
        <dbReference type="ARBA" id="ARBA00022989"/>
    </source>
</evidence>
<dbReference type="EMBL" id="AMQN01040714">
    <property type="status" value="NOT_ANNOTATED_CDS"/>
    <property type="molecule type" value="Genomic_DNA"/>
</dbReference>
<dbReference type="InterPro" id="IPR039859">
    <property type="entry name" value="PFA4/ZDH16/20/ERF2-like"/>
</dbReference>
<dbReference type="STRING" id="283909.R7UXN2"/>
<dbReference type="EC" id="2.3.1.225" evidence="7"/>
<evidence type="ECO:0000313" key="11">
    <source>
        <dbReference type="Proteomes" id="UP000014760"/>
    </source>
</evidence>
<evidence type="ECO:0000256" key="7">
    <source>
        <dbReference type="RuleBase" id="RU079119"/>
    </source>
</evidence>
<evidence type="ECO:0000256" key="3">
    <source>
        <dbReference type="ARBA" id="ARBA00022692"/>
    </source>
</evidence>
<sequence length="268" mass="30437">MTPKQMEIAGVAFFWFLSGSMVISALWIMLPHLTKNTDSCTTKVCMVVSVAFVYAQSIMNWYLCSRKTPSKALSTTEGDDHVGWTYCALCMLQAPPRSYHCRICNLCVLKREHHCYFTASCIGFFNQRYFIILVFYLSLGCGYFMSLVLQYYISTGAPWSAFVLPIASYQYLSNMLPTGTFLLLVQFNIVAMIGSVCMAYFAWQMVVVYRGQTSYEATRGITRYRADPTANFTSVFGAWWLLNFLFPTSFAQEGDGSHWKTAKNIKGN</sequence>
<evidence type="ECO:0000256" key="5">
    <source>
        <dbReference type="ARBA" id="ARBA00023136"/>
    </source>
</evidence>
<dbReference type="OrthoDB" id="302728at2759"/>
<feature type="transmembrane region" description="Helical" evidence="7">
    <location>
        <begin position="181"/>
        <end position="203"/>
    </location>
</feature>
<name>R7UXN2_CAPTE</name>
<dbReference type="GO" id="GO:0016020">
    <property type="term" value="C:membrane"/>
    <property type="evidence" value="ECO:0007669"/>
    <property type="project" value="UniProtKB-SubCell"/>
</dbReference>
<keyword evidence="6 7" id="KW-0012">Acyltransferase</keyword>
<feature type="domain" description="Palmitoyltransferase DHHC" evidence="8">
    <location>
        <begin position="85"/>
        <end position="218"/>
    </location>
</feature>
<dbReference type="Proteomes" id="UP000014760">
    <property type="component" value="Unassembled WGS sequence"/>
</dbReference>
<keyword evidence="2 7" id="KW-0808">Transferase</keyword>
<evidence type="ECO:0000256" key="6">
    <source>
        <dbReference type="ARBA" id="ARBA00023315"/>
    </source>
</evidence>
<keyword evidence="11" id="KW-1185">Reference proteome</keyword>
<dbReference type="Pfam" id="PF01529">
    <property type="entry name" value="DHHC"/>
    <property type="match status" value="1"/>
</dbReference>
<gene>
    <name evidence="9" type="ORF">CAPTEDRAFT_153249</name>
</gene>
<feature type="transmembrane region" description="Helical" evidence="7">
    <location>
        <begin position="41"/>
        <end position="63"/>
    </location>
</feature>
<evidence type="ECO:0000256" key="2">
    <source>
        <dbReference type="ARBA" id="ARBA00022679"/>
    </source>
</evidence>
<dbReference type="AlphaFoldDB" id="R7UXN2"/>
<reference evidence="10" key="3">
    <citation type="submission" date="2015-06" db="UniProtKB">
        <authorList>
            <consortium name="EnsemblMetazoa"/>
        </authorList>
    </citation>
    <scope>IDENTIFICATION</scope>
</reference>
<evidence type="ECO:0000313" key="9">
    <source>
        <dbReference type="EMBL" id="ELU11089.1"/>
    </source>
</evidence>
<reference evidence="11" key="1">
    <citation type="submission" date="2012-12" db="EMBL/GenBank/DDBJ databases">
        <authorList>
            <person name="Hellsten U."/>
            <person name="Grimwood J."/>
            <person name="Chapman J.A."/>
            <person name="Shapiro H."/>
            <person name="Aerts A."/>
            <person name="Otillar R.P."/>
            <person name="Terry A.Y."/>
            <person name="Boore J.L."/>
            <person name="Simakov O."/>
            <person name="Marletaz F."/>
            <person name="Cho S.-J."/>
            <person name="Edsinger-Gonzales E."/>
            <person name="Havlak P."/>
            <person name="Kuo D.-H."/>
            <person name="Larsson T."/>
            <person name="Lv J."/>
            <person name="Arendt D."/>
            <person name="Savage R."/>
            <person name="Osoegawa K."/>
            <person name="de Jong P."/>
            <person name="Lindberg D.R."/>
            <person name="Seaver E.C."/>
            <person name="Weisblat D.A."/>
            <person name="Putnam N.H."/>
            <person name="Grigoriev I.V."/>
            <person name="Rokhsar D.S."/>
        </authorList>
    </citation>
    <scope>NUCLEOTIDE SEQUENCE</scope>
    <source>
        <strain evidence="11">I ESC-2004</strain>
    </source>
</reference>
<evidence type="ECO:0000313" key="10">
    <source>
        <dbReference type="EnsemblMetazoa" id="CapteP153249"/>
    </source>
</evidence>
<comment type="subcellular location">
    <subcellularLocation>
        <location evidence="1">Membrane</location>
        <topology evidence="1">Multi-pass membrane protein</topology>
    </subcellularLocation>
</comment>
<evidence type="ECO:0000256" key="1">
    <source>
        <dbReference type="ARBA" id="ARBA00004141"/>
    </source>
</evidence>